<reference evidence="1 2" key="1">
    <citation type="submission" date="2024-11" db="EMBL/GenBank/DDBJ databases">
        <title>A near-complete genome assembly of Cinchona calisaya.</title>
        <authorList>
            <person name="Lian D.C."/>
            <person name="Zhao X.W."/>
            <person name="Wei L."/>
        </authorList>
    </citation>
    <scope>NUCLEOTIDE SEQUENCE [LARGE SCALE GENOMIC DNA]</scope>
    <source>
        <tissue evidence="1">Nenye</tissue>
    </source>
</reference>
<evidence type="ECO:0000313" key="1">
    <source>
        <dbReference type="EMBL" id="KAL3518727.1"/>
    </source>
</evidence>
<name>A0ABD2ZGZ7_9GENT</name>
<sequence>MDESFVKEKLDGALESGSWRTRFDAIVLYDIPNESSDHVILLLVTNPEPFSFKKRFTFDPRWLGNQGISNVVNESWKASFAGSRLDQVTEKIENCRPAFLDWNRKNGRIDDVETGIILADILDLAKHFSDCSFSFTRSESGQRGFEAGFYEDDALASVMHDRS</sequence>
<dbReference type="AlphaFoldDB" id="A0ABD2ZGZ7"/>
<dbReference type="Proteomes" id="UP001630127">
    <property type="component" value="Unassembled WGS sequence"/>
</dbReference>
<accession>A0ABD2ZGZ7</accession>
<protein>
    <submittedName>
        <fullName evidence="1">Uncharacterized protein</fullName>
    </submittedName>
</protein>
<proteinExistence type="predicted"/>
<evidence type="ECO:0000313" key="2">
    <source>
        <dbReference type="Proteomes" id="UP001630127"/>
    </source>
</evidence>
<gene>
    <name evidence="1" type="ORF">ACH5RR_021316</name>
</gene>
<comment type="caution">
    <text evidence="1">The sequence shown here is derived from an EMBL/GenBank/DDBJ whole genome shotgun (WGS) entry which is preliminary data.</text>
</comment>
<keyword evidence="2" id="KW-1185">Reference proteome</keyword>
<organism evidence="1 2">
    <name type="scientific">Cinchona calisaya</name>
    <dbReference type="NCBI Taxonomy" id="153742"/>
    <lineage>
        <taxon>Eukaryota</taxon>
        <taxon>Viridiplantae</taxon>
        <taxon>Streptophyta</taxon>
        <taxon>Embryophyta</taxon>
        <taxon>Tracheophyta</taxon>
        <taxon>Spermatophyta</taxon>
        <taxon>Magnoliopsida</taxon>
        <taxon>eudicotyledons</taxon>
        <taxon>Gunneridae</taxon>
        <taxon>Pentapetalae</taxon>
        <taxon>asterids</taxon>
        <taxon>lamiids</taxon>
        <taxon>Gentianales</taxon>
        <taxon>Rubiaceae</taxon>
        <taxon>Cinchonoideae</taxon>
        <taxon>Cinchoneae</taxon>
        <taxon>Cinchona</taxon>
    </lineage>
</organism>
<dbReference type="EMBL" id="JBJUIK010000009">
    <property type="protein sequence ID" value="KAL3518727.1"/>
    <property type="molecule type" value="Genomic_DNA"/>
</dbReference>